<protein>
    <submittedName>
        <fullName evidence="2">Uncharacterized protein</fullName>
    </submittedName>
</protein>
<evidence type="ECO:0000313" key="2">
    <source>
        <dbReference type="EMBL" id="MBW8486634.1"/>
    </source>
</evidence>
<reference evidence="2 3" key="1">
    <citation type="submission" date="2021-07" db="EMBL/GenBank/DDBJ databases">
        <title>Actinomadura sp. PM05-2 isolated from lichen.</title>
        <authorList>
            <person name="Somphong A."/>
            <person name="Phongsopitanun W."/>
            <person name="Tanasupawat S."/>
            <person name="Peongsungnone V."/>
        </authorList>
    </citation>
    <scope>NUCLEOTIDE SEQUENCE [LARGE SCALE GENOMIC DNA]</scope>
    <source>
        <strain evidence="2 3">PM05-2</strain>
    </source>
</reference>
<proteinExistence type="predicted"/>
<accession>A0ABS7G1Q1</accession>
<feature type="compositionally biased region" description="Low complexity" evidence="1">
    <location>
        <begin position="24"/>
        <end position="39"/>
    </location>
</feature>
<dbReference type="EMBL" id="JAIBOA010000025">
    <property type="protein sequence ID" value="MBW8486634.1"/>
    <property type="molecule type" value="Genomic_DNA"/>
</dbReference>
<comment type="caution">
    <text evidence="2">The sequence shown here is derived from an EMBL/GenBank/DDBJ whole genome shotgun (WGS) entry which is preliminary data.</text>
</comment>
<evidence type="ECO:0000313" key="3">
    <source>
        <dbReference type="Proteomes" id="UP000774570"/>
    </source>
</evidence>
<gene>
    <name evidence="2" type="ORF">K1Y72_30000</name>
</gene>
<dbReference type="RefSeq" id="WP_220169872.1">
    <property type="nucleotide sequence ID" value="NZ_JAIBOA010000025.1"/>
</dbReference>
<sequence>MSTPLANPRRTKLDVWPTWRPQDQDAQQAATGGDAAPATAEDDQTTS</sequence>
<evidence type="ECO:0000256" key="1">
    <source>
        <dbReference type="SAM" id="MobiDB-lite"/>
    </source>
</evidence>
<organism evidence="2 3">
    <name type="scientific">Actinomadura parmotrematis</name>
    <dbReference type="NCBI Taxonomy" id="2864039"/>
    <lineage>
        <taxon>Bacteria</taxon>
        <taxon>Bacillati</taxon>
        <taxon>Actinomycetota</taxon>
        <taxon>Actinomycetes</taxon>
        <taxon>Streptosporangiales</taxon>
        <taxon>Thermomonosporaceae</taxon>
        <taxon>Actinomadura</taxon>
    </lineage>
</organism>
<feature type="region of interest" description="Disordered" evidence="1">
    <location>
        <begin position="1"/>
        <end position="47"/>
    </location>
</feature>
<name>A0ABS7G1Q1_9ACTN</name>
<keyword evidence="3" id="KW-1185">Reference proteome</keyword>
<dbReference type="Proteomes" id="UP000774570">
    <property type="component" value="Unassembled WGS sequence"/>
</dbReference>